<evidence type="ECO:0000313" key="2">
    <source>
        <dbReference type="Proteomes" id="UP000824063"/>
    </source>
</evidence>
<dbReference type="AlphaFoldDB" id="A0A9D2JGE8"/>
<dbReference type="SUPFAM" id="SSF88723">
    <property type="entry name" value="PIN domain-like"/>
    <property type="match status" value="1"/>
</dbReference>
<organism evidence="1 2">
    <name type="scientific">Candidatus Enterococcus avicola</name>
    <dbReference type="NCBI Taxonomy" id="2838561"/>
    <lineage>
        <taxon>Bacteria</taxon>
        <taxon>Bacillati</taxon>
        <taxon>Bacillota</taxon>
        <taxon>Bacilli</taxon>
        <taxon>Lactobacillales</taxon>
        <taxon>Enterococcaceae</taxon>
        <taxon>Enterococcus</taxon>
    </lineage>
</organism>
<evidence type="ECO:0008006" key="3">
    <source>
        <dbReference type="Google" id="ProtNLM"/>
    </source>
</evidence>
<reference evidence="1" key="2">
    <citation type="submission" date="2021-04" db="EMBL/GenBank/DDBJ databases">
        <authorList>
            <person name="Gilroy R."/>
        </authorList>
    </citation>
    <scope>NUCLEOTIDE SEQUENCE</scope>
    <source>
        <strain evidence="1">CHK172-16539</strain>
    </source>
</reference>
<evidence type="ECO:0000313" key="1">
    <source>
        <dbReference type="EMBL" id="HIZ52466.1"/>
    </source>
</evidence>
<protein>
    <recommendedName>
        <fullName evidence="3">PIN domain-containing protein</fullName>
    </recommendedName>
</protein>
<dbReference type="Proteomes" id="UP000824063">
    <property type="component" value="Unassembled WGS sequence"/>
</dbReference>
<dbReference type="InterPro" id="IPR029060">
    <property type="entry name" value="PIN-like_dom_sf"/>
</dbReference>
<proteinExistence type="predicted"/>
<comment type="caution">
    <text evidence="1">The sequence shown here is derived from an EMBL/GenBank/DDBJ whole genome shotgun (WGS) entry which is preliminary data.</text>
</comment>
<accession>A0A9D2JGE8</accession>
<name>A0A9D2JGE8_9ENTE</name>
<sequence>MINKNKTFIDTNILLFMKSFDKYPVDEWLEALYDTIYVHKDIVEELKSEATRNFIQNKISISKIWKLFNPEDEEFLSEEDYHIYEAIYNQNRIYFNEYQKTRKHKATSDLGDIAILSGCQFLKIPLISSHDSDFRAIIGQYDLKINDGLEVDEEELISVDSLFEIGDKLIEKEICRRSEYRKFIKVSLGTSKTGQIDAHFRSDS</sequence>
<dbReference type="EMBL" id="DXBN01000019">
    <property type="protein sequence ID" value="HIZ52466.1"/>
    <property type="molecule type" value="Genomic_DNA"/>
</dbReference>
<reference evidence="1" key="1">
    <citation type="journal article" date="2021" name="PeerJ">
        <title>Extensive microbial diversity within the chicken gut microbiome revealed by metagenomics and culture.</title>
        <authorList>
            <person name="Gilroy R."/>
            <person name="Ravi A."/>
            <person name="Getino M."/>
            <person name="Pursley I."/>
            <person name="Horton D.L."/>
            <person name="Alikhan N.F."/>
            <person name="Baker D."/>
            <person name="Gharbi K."/>
            <person name="Hall N."/>
            <person name="Watson M."/>
            <person name="Adriaenssens E.M."/>
            <person name="Foster-Nyarko E."/>
            <person name="Jarju S."/>
            <person name="Secka A."/>
            <person name="Antonio M."/>
            <person name="Oren A."/>
            <person name="Chaudhuri R.R."/>
            <person name="La Ragione R."/>
            <person name="Hildebrand F."/>
            <person name="Pallen M.J."/>
        </authorList>
    </citation>
    <scope>NUCLEOTIDE SEQUENCE</scope>
    <source>
        <strain evidence="1">CHK172-16539</strain>
    </source>
</reference>
<gene>
    <name evidence="1" type="ORF">IAA20_00790</name>
</gene>